<dbReference type="SUPFAM" id="SSF49373">
    <property type="entry name" value="Invasin/intimin cell-adhesion fragments"/>
    <property type="match status" value="1"/>
</dbReference>
<dbReference type="SUPFAM" id="SSF81296">
    <property type="entry name" value="E set domains"/>
    <property type="match status" value="1"/>
</dbReference>
<name>A0A428ML26_9BACT</name>
<protein>
    <submittedName>
        <fullName evidence="3">IPT/TIG domain-containing protein</fullName>
    </submittedName>
</protein>
<dbReference type="OrthoDB" id="99518at2"/>
<dbReference type="AlphaFoldDB" id="A0A428ML26"/>
<organism evidence="3 4">
    <name type="scientific">Edaphobacter aggregans</name>
    <dbReference type="NCBI Taxonomy" id="570835"/>
    <lineage>
        <taxon>Bacteria</taxon>
        <taxon>Pseudomonadati</taxon>
        <taxon>Acidobacteriota</taxon>
        <taxon>Terriglobia</taxon>
        <taxon>Terriglobales</taxon>
        <taxon>Acidobacteriaceae</taxon>
        <taxon>Edaphobacter</taxon>
    </lineage>
</organism>
<dbReference type="EMBL" id="RSDW01000001">
    <property type="protein sequence ID" value="RSL17625.1"/>
    <property type="molecule type" value="Genomic_DNA"/>
</dbReference>
<evidence type="ECO:0000259" key="2">
    <source>
        <dbReference type="Pfam" id="PF01833"/>
    </source>
</evidence>
<dbReference type="Proteomes" id="UP000269669">
    <property type="component" value="Unassembled WGS sequence"/>
</dbReference>
<evidence type="ECO:0000313" key="3">
    <source>
        <dbReference type="EMBL" id="RSL17625.1"/>
    </source>
</evidence>
<dbReference type="InterPro" id="IPR013783">
    <property type="entry name" value="Ig-like_fold"/>
</dbReference>
<accession>A0A428ML26</accession>
<keyword evidence="1" id="KW-0732">Signal</keyword>
<feature type="domain" description="IPT/TIG" evidence="2">
    <location>
        <begin position="570"/>
        <end position="636"/>
    </location>
</feature>
<keyword evidence="4" id="KW-1185">Reference proteome</keyword>
<dbReference type="InterPro" id="IPR014756">
    <property type="entry name" value="Ig_E-set"/>
</dbReference>
<dbReference type="Pfam" id="PF01833">
    <property type="entry name" value="TIG"/>
    <property type="match status" value="1"/>
</dbReference>
<feature type="chain" id="PRO_5019177976" evidence="1">
    <location>
        <begin position="27"/>
        <end position="971"/>
    </location>
</feature>
<evidence type="ECO:0000313" key="4">
    <source>
        <dbReference type="Proteomes" id="UP000269669"/>
    </source>
</evidence>
<dbReference type="InterPro" id="IPR008964">
    <property type="entry name" value="Invasin/intimin_cell_adhesion"/>
</dbReference>
<proteinExistence type="predicted"/>
<sequence>MPFRRTVRSFLQIGLYLLAVTLTAQAAGPRWVGGSPYYTNHGSLVVWYTDSPLYFTDPGDLSPSVDHAAADAIVAAAAGVWNVSTSSLVLTSGGTLAEHVSGANVYATPTGLVFPADVQSANYQSIQIAIIYDSDGSVTDLMLGGGASNPSGCRQNAVTESVDSITADSHIQHAILVLNGRCTGPDPQQQLQLQYQLMRAFGRILGLGWSQTNDNVFTGSPTPTYNQAINWPIMHPIDVICGLYTYQCMPLPFTLRPDDISSLDYLYPVTSSNPAPGKENTLLNGNQIRGTITFPNGQGMQGVNVVVHREQAFWAYPEAWQSVSSVSGFLFRRDGDNPVDGPVAPAVTNMGTYLAAVEGYYEMARVPILAPQYDWQNAVVTTEPINPLYTGQYAVGPYDAGTVEPSGTTSAGQAWLMTPYTQAEIDFPATVSTSNSAPPASGTAYSPVSTDSQGWWTACLCDYARTAWSTLAVRSNRTLTIEVTAQDEQGYTTASKMMPIIGVWNVADATGSLPTIAATGTAFNGTAVGMTTLAVRSTQPQQLRIAIADQRGDGRPDYAYQGRILYADTIAPANVPATGGAVTITGMGFRPGNAVTVNGVAATVTSWSPTTIVAAVPTLSALHSTAALTADVQVKDLTTGGTTEMAAALAYAAPVPSLNLITAPSGTVAAGQIATIPFTLRALQGDGATPIVGQQVTFSVTSGTVQFNACGAATCTLFTDASGYVTTAITPLTAGSIIVTATSSIGTQTGSFSAASLVRSIVVTPSIQYIAAGANVALILQVALTDNIFPVNGVLASWMPTGGAIAFMPATSTANAQGTAETNAVAVPLASGSQATASVCAWTSVCTNFTVQSVDPSLWRLSIVRGGGQSISSTGTLVPVVLQVTDPAAHPIAGALVEIHQTIDAWQPLCPDRGRCPIAPVYGASTVTATSDTNGMVTITPLELPGVATTTNIAAATGTQGFVSLTLQKQP</sequence>
<gene>
    <name evidence="3" type="ORF">EDE15_3160</name>
</gene>
<evidence type="ECO:0000256" key="1">
    <source>
        <dbReference type="SAM" id="SignalP"/>
    </source>
</evidence>
<dbReference type="Gene3D" id="2.60.40.10">
    <property type="entry name" value="Immunoglobulins"/>
    <property type="match status" value="2"/>
</dbReference>
<comment type="caution">
    <text evidence="3">The sequence shown here is derived from an EMBL/GenBank/DDBJ whole genome shotgun (WGS) entry which is preliminary data.</text>
</comment>
<dbReference type="RefSeq" id="WP_125486094.1">
    <property type="nucleotide sequence ID" value="NZ_RSDW01000001.1"/>
</dbReference>
<reference evidence="3 4" key="1">
    <citation type="submission" date="2018-12" db="EMBL/GenBank/DDBJ databases">
        <title>Sequencing of bacterial isolates from soil warming experiment in Harvard Forest, Massachusetts, USA.</title>
        <authorList>
            <person name="Deangelis K."/>
        </authorList>
    </citation>
    <scope>NUCLEOTIDE SEQUENCE [LARGE SCALE GENOMIC DNA]</scope>
    <source>
        <strain evidence="3 4">EB153</strain>
    </source>
</reference>
<feature type="signal peptide" evidence="1">
    <location>
        <begin position="1"/>
        <end position="26"/>
    </location>
</feature>
<dbReference type="InterPro" id="IPR002909">
    <property type="entry name" value="IPT_dom"/>
</dbReference>